<feature type="transmembrane region" description="Helical" evidence="6">
    <location>
        <begin position="57"/>
        <end position="84"/>
    </location>
</feature>
<sequence length="134" mass="14202">MMGGLSFAIGPAIGGLFYDAGGFELPFFFLGGVVLVVDFINFFLLPEQGTKNEEPGSLIGVVSIPAIWVALTTTVMAAAAFSFFNPTLSIHLKGLDFTVIQISLIFLGWGLVYAVVSVIWGAVADATVSYCREA</sequence>
<evidence type="ECO:0000313" key="8">
    <source>
        <dbReference type="RefSeq" id="XP_022111606.1"/>
    </source>
</evidence>
<accession>A0A8B8A6I7</accession>
<dbReference type="PANTHER" id="PTHR23506:SF26">
    <property type="entry name" value="MFS-TYPE TRANSPORTER SLC18B1"/>
    <property type="match status" value="1"/>
</dbReference>
<evidence type="ECO:0000256" key="1">
    <source>
        <dbReference type="ARBA" id="ARBA00004141"/>
    </source>
</evidence>
<protein>
    <submittedName>
        <fullName evidence="8">MFS-type transporter SLC18B1-like</fullName>
    </submittedName>
</protein>
<dbReference type="KEGG" id="aplc:110990820"/>
<dbReference type="OrthoDB" id="446368at2759"/>
<evidence type="ECO:0000256" key="6">
    <source>
        <dbReference type="SAM" id="Phobius"/>
    </source>
</evidence>
<dbReference type="InterPro" id="IPR050930">
    <property type="entry name" value="MFS_Vesicular_Transporter"/>
</dbReference>
<dbReference type="InterPro" id="IPR011701">
    <property type="entry name" value="MFS"/>
</dbReference>
<name>A0A8B8A6I7_ACAPL</name>
<dbReference type="SUPFAM" id="SSF103473">
    <property type="entry name" value="MFS general substrate transporter"/>
    <property type="match status" value="1"/>
</dbReference>
<comment type="subcellular location">
    <subcellularLocation>
        <location evidence="1">Membrane</location>
        <topology evidence="1">Multi-pass membrane protein</topology>
    </subcellularLocation>
</comment>
<evidence type="ECO:0000256" key="3">
    <source>
        <dbReference type="ARBA" id="ARBA00022692"/>
    </source>
</evidence>
<dbReference type="RefSeq" id="XP_022111606.1">
    <property type="nucleotide sequence ID" value="XM_022255914.1"/>
</dbReference>
<dbReference type="GO" id="GO:0022857">
    <property type="term" value="F:transmembrane transporter activity"/>
    <property type="evidence" value="ECO:0007669"/>
    <property type="project" value="InterPro"/>
</dbReference>
<dbReference type="GeneID" id="110990820"/>
<dbReference type="Pfam" id="PF07690">
    <property type="entry name" value="MFS_1"/>
    <property type="match status" value="1"/>
</dbReference>
<keyword evidence="3 6" id="KW-0812">Transmembrane</keyword>
<feature type="transmembrane region" description="Helical" evidence="6">
    <location>
        <begin position="104"/>
        <end position="123"/>
    </location>
</feature>
<keyword evidence="5 6" id="KW-0472">Membrane</keyword>
<gene>
    <name evidence="8" type="primary">LOC110990820</name>
</gene>
<dbReference type="OMA" id="YVILPHQ"/>
<keyword evidence="7" id="KW-1185">Reference proteome</keyword>
<evidence type="ECO:0000256" key="2">
    <source>
        <dbReference type="ARBA" id="ARBA00022448"/>
    </source>
</evidence>
<keyword evidence="4 6" id="KW-1133">Transmembrane helix</keyword>
<feature type="transmembrane region" description="Helical" evidence="6">
    <location>
        <begin position="25"/>
        <end position="45"/>
    </location>
</feature>
<organism evidence="7 8">
    <name type="scientific">Acanthaster planci</name>
    <name type="common">Crown-of-thorns starfish</name>
    <dbReference type="NCBI Taxonomy" id="133434"/>
    <lineage>
        <taxon>Eukaryota</taxon>
        <taxon>Metazoa</taxon>
        <taxon>Echinodermata</taxon>
        <taxon>Eleutherozoa</taxon>
        <taxon>Asterozoa</taxon>
        <taxon>Asteroidea</taxon>
        <taxon>Valvatacea</taxon>
        <taxon>Valvatida</taxon>
        <taxon>Acanthasteridae</taxon>
        <taxon>Acanthaster</taxon>
    </lineage>
</organism>
<reference evidence="8" key="1">
    <citation type="submission" date="2025-08" db="UniProtKB">
        <authorList>
            <consortium name="RefSeq"/>
        </authorList>
    </citation>
    <scope>IDENTIFICATION</scope>
</reference>
<dbReference type="InterPro" id="IPR036259">
    <property type="entry name" value="MFS_trans_sf"/>
</dbReference>
<evidence type="ECO:0000256" key="5">
    <source>
        <dbReference type="ARBA" id="ARBA00023136"/>
    </source>
</evidence>
<proteinExistence type="predicted"/>
<dbReference type="PANTHER" id="PTHR23506">
    <property type="entry name" value="GH10249P"/>
    <property type="match status" value="1"/>
</dbReference>
<keyword evidence="2" id="KW-0813">Transport</keyword>
<evidence type="ECO:0000313" key="7">
    <source>
        <dbReference type="Proteomes" id="UP000694845"/>
    </source>
</evidence>
<dbReference type="AlphaFoldDB" id="A0A8B8A6I7"/>
<dbReference type="Gene3D" id="1.20.1250.20">
    <property type="entry name" value="MFS general substrate transporter like domains"/>
    <property type="match status" value="1"/>
</dbReference>
<dbReference type="GO" id="GO:0016020">
    <property type="term" value="C:membrane"/>
    <property type="evidence" value="ECO:0007669"/>
    <property type="project" value="UniProtKB-SubCell"/>
</dbReference>
<evidence type="ECO:0000256" key="4">
    <source>
        <dbReference type="ARBA" id="ARBA00022989"/>
    </source>
</evidence>
<dbReference type="Proteomes" id="UP000694845">
    <property type="component" value="Unplaced"/>
</dbReference>